<keyword evidence="3 8" id="KW-0698">rRNA processing</keyword>
<dbReference type="HAMAP" id="MF_03163">
    <property type="entry name" value="RNA_methyltr_E_SPB1"/>
    <property type="match status" value="1"/>
</dbReference>
<evidence type="ECO:0000259" key="12">
    <source>
        <dbReference type="Pfam" id="PF11861"/>
    </source>
</evidence>
<dbReference type="InterPro" id="IPR024576">
    <property type="entry name" value="rRNA_MeTfrase_Spb1_DUF3381"/>
</dbReference>
<feature type="region of interest" description="Disordered" evidence="9">
    <location>
        <begin position="431"/>
        <end position="522"/>
    </location>
</feature>
<keyword evidence="6 8" id="KW-0949">S-adenosyl-L-methionine</keyword>
<feature type="region of interest" description="Disordered" evidence="9">
    <location>
        <begin position="327"/>
        <end position="355"/>
    </location>
</feature>
<feature type="binding site" evidence="8">
    <location>
        <position position="58"/>
    </location>
    <ligand>
        <name>S-adenosyl-L-methionine</name>
        <dbReference type="ChEBI" id="CHEBI:59789"/>
    </ligand>
</feature>
<evidence type="ECO:0000313" key="13">
    <source>
        <dbReference type="EMBL" id="CAG6500248.1"/>
    </source>
</evidence>
<evidence type="ECO:0000256" key="1">
    <source>
        <dbReference type="ARBA" id="ARBA00004604"/>
    </source>
</evidence>
<name>A0A8D8GAR2_CULPI</name>
<dbReference type="FunFam" id="3.40.50.150:FF:000004">
    <property type="entry name" value="AdoMet-dependent rRNA methyltransferase SPB1"/>
    <property type="match status" value="1"/>
</dbReference>
<dbReference type="PANTHER" id="PTHR10920">
    <property type="entry name" value="RIBOSOMAL RNA METHYLTRANSFERASE"/>
    <property type="match status" value="1"/>
</dbReference>
<feature type="compositionally biased region" description="Basic residues" evidence="9">
    <location>
        <begin position="818"/>
        <end position="829"/>
    </location>
</feature>
<dbReference type="Pfam" id="PF11861">
    <property type="entry name" value="DUF3381"/>
    <property type="match status" value="1"/>
</dbReference>
<dbReference type="InterPro" id="IPR028589">
    <property type="entry name" value="SPB1-like"/>
</dbReference>
<dbReference type="InterPro" id="IPR029063">
    <property type="entry name" value="SAM-dependent_MTases_sf"/>
</dbReference>
<feature type="binding site" evidence="8">
    <location>
        <position position="56"/>
    </location>
    <ligand>
        <name>S-adenosyl-L-methionine</name>
        <dbReference type="ChEBI" id="CHEBI:59789"/>
    </ligand>
</feature>
<feature type="compositionally biased region" description="Acidic residues" evidence="9">
    <location>
        <begin position="600"/>
        <end position="613"/>
    </location>
</feature>
<feature type="domain" description="Ribosomal RNA methyltransferase SPB1-like C-terminal" evidence="11">
    <location>
        <begin position="602"/>
        <end position="817"/>
    </location>
</feature>
<evidence type="ECO:0000256" key="8">
    <source>
        <dbReference type="HAMAP-Rule" id="MF_03163"/>
    </source>
</evidence>
<dbReference type="GO" id="GO:0016435">
    <property type="term" value="F:rRNA (guanine) methyltransferase activity"/>
    <property type="evidence" value="ECO:0007669"/>
    <property type="project" value="TreeGrafter"/>
</dbReference>
<feature type="compositionally biased region" description="Basic and acidic residues" evidence="9">
    <location>
        <begin position="614"/>
        <end position="629"/>
    </location>
</feature>
<sequence>MGKKGKVGKDRKDKFYKLAKETGYRSRAAFKLIQLNRKFGFLQQSQVCIDLCAAPGGWMQVAKQNMPVSSIVIGVDLYAIKNVPGCISLVGDITSDKTKSDLTKELKTWKADVVLNDGAPNVGRNWLFDAYQQVCLTLSATKLATQFLRPGGWFITKVFRSKDYNALIWVLKQLFKKVHATKPSASRNESAEIFVVCQHYRAPDKIDPRFLDAKYVFEELDIEPQVKINLLKDVEKTKKAKVEGYEGTDVRKIISVTEFLRDDKPLALLGRLTEIRFDDPAIEKHPRTTGEIRECCKDIKVLGRKDLRDLLKWHKLLNGELFPKVEGEEEEGKGKSLAQRVQQEQDGESADEETVELRNMEKEIAALKKEEEQDAKRKRKKANKERTKLNEKLSLKMVIKGDAGPTEQEDGMIFSLNTLKSRKEVDVLLDAPPDVLAEPGFDDDDGPRKKQKYVKYDRETKGDLFEDDQILAKTDQDPDSDSEAEMPKLEFENDDDDQQADEVDSDDPDAKNPLITDLDYRDKDVKRVQKAQLWFENPSFKGVMDTADATVDYDLDNMTEMYRKAGVKIIGREDKPIGEQSLGRKAQRRSRHDTAKESDSSDDDSDSDADDDDTVAHKTIEKVGGKDGFEVVSSEPKPKKVKLNEEELALGQILVSGKKAKRDLIDAAWNRYMFNDANLPEWFVKDEEKTMKREAPVPHETVASYRNNLEDINVRSLKKVMEAKARKKRHAAKRLDKIKKKAETIMENVDNTNQEKIRMLKKLYKKTDAKKKEITYVVAKKSGTSGKKVRRPKGVEGRFKVVDPRMKKDRRGEEKKARLAAKKGGKGGKKGAGGGKGKGGGGKARGGKAGGGKAGGGKRK</sequence>
<dbReference type="InterPro" id="IPR012920">
    <property type="entry name" value="rRNA_MeTfrase_SPB1-like_C"/>
</dbReference>
<dbReference type="GO" id="GO:0030687">
    <property type="term" value="C:preribosome, large subunit precursor"/>
    <property type="evidence" value="ECO:0007669"/>
    <property type="project" value="TreeGrafter"/>
</dbReference>
<dbReference type="InterPro" id="IPR002877">
    <property type="entry name" value="RNA_MeTrfase_FtsJ_dom"/>
</dbReference>
<dbReference type="PANTHER" id="PTHR10920:SF13">
    <property type="entry name" value="PRE-RRNA 2'-O-RIBOSE RNA METHYLTRANSFERASE FTSJ3"/>
    <property type="match status" value="1"/>
</dbReference>
<evidence type="ECO:0000256" key="6">
    <source>
        <dbReference type="ARBA" id="ARBA00022691"/>
    </source>
</evidence>
<feature type="binding site" evidence="8">
    <location>
        <position position="117"/>
    </location>
    <ligand>
        <name>S-adenosyl-L-methionine</name>
        <dbReference type="ChEBI" id="CHEBI:59789"/>
    </ligand>
</feature>
<dbReference type="Pfam" id="PF07780">
    <property type="entry name" value="Spb1_C"/>
    <property type="match status" value="1"/>
</dbReference>
<dbReference type="GO" id="GO:0008650">
    <property type="term" value="F:rRNA (uridine-2'-O-)-methyltransferase activity"/>
    <property type="evidence" value="ECO:0007669"/>
    <property type="project" value="TreeGrafter"/>
</dbReference>
<dbReference type="AlphaFoldDB" id="A0A8D8GAR2"/>
<dbReference type="Gene3D" id="3.40.50.150">
    <property type="entry name" value="Vaccinia Virus protein VP39"/>
    <property type="match status" value="1"/>
</dbReference>
<evidence type="ECO:0000256" key="4">
    <source>
        <dbReference type="ARBA" id="ARBA00022603"/>
    </source>
</evidence>
<feature type="binding site" evidence="8">
    <location>
        <position position="76"/>
    </location>
    <ligand>
        <name>S-adenosyl-L-methionine</name>
        <dbReference type="ChEBI" id="CHEBI:59789"/>
    </ligand>
</feature>
<reference evidence="13" key="1">
    <citation type="submission" date="2021-05" db="EMBL/GenBank/DDBJ databases">
        <authorList>
            <person name="Alioto T."/>
            <person name="Alioto T."/>
            <person name="Gomez Garrido J."/>
        </authorList>
    </citation>
    <scope>NUCLEOTIDE SEQUENCE</scope>
</reference>
<feature type="compositionally biased region" description="Basic and acidic residues" evidence="9">
    <location>
        <begin position="454"/>
        <end position="464"/>
    </location>
</feature>
<keyword evidence="5 8" id="KW-0808">Transferase</keyword>
<dbReference type="GO" id="GO:0000463">
    <property type="term" value="P:maturation of LSU-rRNA from tricistronic rRNA transcript (SSU-rRNA, 5.8S rRNA, LSU-rRNA)"/>
    <property type="evidence" value="ECO:0007669"/>
    <property type="project" value="TreeGrafter"/>
</dbReference>
<keyword evidence="2 8" id="KW-0690">Ribosome biogenesis</keyword>
<evidence type="ECO:0000256" key="7">
    <source>
        <dbReference type="ARBA" id="ARBA00023242"/>
    </source>
</evidence>
<evidence type="ECO:0000256" key="9">
    <source>
        <dbReference type="SAM" id="MobiDB-lite"/>
    </source>
</evidence>
<dbReference type="EMBL" id="HBUE01139841">
    <property type="protein sequence ID" value="CAG6500248.1"/>
    <property type="molecule type" value="Transcribed_RNA"/>
</dbReference>
<dbReference type="GO" id="GO:0005730">
    <property type="term" value="C:nucleolus"/>
    <property type="evidence" value="ECO:0007669"/>
    <property type="project" value="UniProtKB-SubCell"/>
</dbReference>
<feature type="domain" description="Ribosomal RNA methyltransferase FtsJ" evidence="10">
    <location>
        <begin position="24"/>
        <end position="199"/>
    </location>
</feature>
<comment type="catalytic activity">
    <reaction evidence="8">
        <text>a ribonucleotide in rRNA + S-adenosyl-L-methionine = a 2'-O-methylribonucleotide in rRNA + S-adenosyl-L-homocysteine + H(+)</text>
        <dbReference type="Rhea" id="RHEA:48628"/>
        <dbReference type="Rhea" id="RHEA-COMP:12164"/>
        <dbReference type="Rhea" id="RHEA-COMP:12165"/>
        <dbReference type="ChEBI" id="CHEBI:15378"/>
        <dbReference type="ChEBI" id="CHEBI:57856"/>
        <dbReference type="ChEBI" id="CHEBI:59789"/>
        <dbReference type="ChEBI" id="CHEBI:90675"/>
        <dbReference type="ChEBI" id="CHEBI:90676"/>
    </reaction>
</comment>
<accession>A0A8D8GAR2</accession>
<evidence type="ECO:0000259" key="10">
    <source>
        <dbReference type="Pfam" id="PF01728"/>
    </source>
</evidence>
<feature type="compositionally biased region" description="Acidic residues" evidence="9">
    <location>
        <begin position="492"/>
        <end position="507"/>
    </location>
</feature>
<evidence type="ECO:0000256" key="2">
    <source>
        <dbReference type="ARBA" id="ARBA00022517"/>
    </source>
</evidence>
<dbReference type="InterPro" id="IPR050082">
    <property type="entry name" value="RNA_methyltr_RlmE"/>
</dbReference>
<keyword evidence="4 8" id="KW-0489">Methyltransferase</keyword>
<comment type="similarity">
    <text evidence="8">Belongs to the class I-like SAM-binding methyltransferase superfamily. RNA methyltransferase RlmE family. SPB1 subfamily.</text>
</comment>
<comment type="subcellular location">
    <subcellularLocation>
        <location evidence="1 8">Nucleus</location>
        <location evidence="1 8">Nucleolus</location>
    </subcellularLocation>
</comment>
<feature type="region of interest" description="Disordered" evidence="9">
    <location>
        <begin position="781"/>
        <end position="860"/>
    </location>
</feature>
<feature type="binding site" evidence="8">
    <location>
        <position position="92"/>
    </location>
    <ligand>
        <name>S-adenosyl-L-methionine</name>
        <dbReference type="ChEBI" id="CHEBI:59789"/>
    </ligand>
</feature>
<feature type="compositionally biased region" description="Basic and acidic residues" evidence="9">
    <location>
        <begin position="793"/>
        <end position="817"/>
    </location>
</feature>
<evidence type="ECO:0000259" key="11">
    <source>
        <dbReference type="Pfam" id="PF07780"/>
    </source>
</evidence>
<feature type="region of interest" description="Disordered" evidence="9">
    <location>
        <begin position="566"/>
        <end position="638"/>
    </location>
</feature>
<comment type="function">
    <text evidence="8">Probable methyltransferase involved in the maturation of rRNA and in the biogenesis of ribosomal subunits.</text>
</comment>
<dbReference type="SUPFAM" id="SSF53335">
    <property type="entry name" value="S-adenosyl-L-methionine-dependent methyltransferases"/>
    <property type="match status" value="1"/>
</dbReference>
<dbReference type="Pfam" id="PF01728">
    <property type="entry name" value="FtsJ"/>
    <property type="match status" value="1"/>
</dbReference>
<feature type="compositionally biased region" description="Acidic residues" evidence="9">
    <location>
        <begin position="345"/>
        <end position="354"/>
    </location>
</feature>
<dbReference type="EC" id="2.1.1.-" evidence="8"/>
<feature type="domain" description="DUF3381" evidence="12">
    <location>
        <begin position="236"/>
        <end position="392"/>
    </location>
</feature>
<feature type="compositionally biased region" description="Gly residues" evidence="9">
    <location>
        <begin position="830"/>
        <end position="860"/>
    </location>
</feature>
<proteinExistence type="inferred from homology"/>
<feature type="active site" description="Proton acceptor" evidence="8">
    <location>
        <position position="157"/>
    </location>
</feature>
<dbReference type="InterPro" id="IPR015507">
    <property type="entry name" value="rRNA-MeTfrase_E"/>
</dbReference>
<dbReference type="GO" id="GO:0000466">
    <property type="term" value="P:maturation of 5.8S rRNA from tricistronic rRNA transcript (SSU-rRNA, 5.8S rRNA, LSU-rRNA)"/>
    <property type="evidence" value="ECO:0007669"/>
    <property type="project" value="TreeGrafter"/>
</dbReference>
<organism evidence="13">
    <name type="scientific">Culex pipiens</name>
    <name type="common">House mosquito</name>
    <dbReference type="NCBI Taxonomy" id="7175"/>
    <lineage>
        <taxon>Eukaryota</taxon>
        <taxon>Metazoa</taxon>
        <taxon>Ecdysozoa</taxon>
        <taxon>Arthropoda</taxon>
        <taxon>Hexapoda</taxon>
        <taxon>Insecta</taxon>
        <taxon>Pterygota</taxon>
        <taxon>Neoptera</taxon>
        <taxon>Endopterygota</taxon>
        <taxon>Diptera</taxon>
        <taxon>Nematocera</taxon>
        <taxon>Culicoidea</taxon>
        <taxon>Culicidae</taxon>
        <taxon>Culicinae</taxon>
        <taxon>Culicini</taxon>
        <taxon>Culex</taxon>
        <taxon>Culex</taxon>
    </lineage>
</organism>
<protein>
    <recommendedName>
        <fullName evidence="8">Putative rRNA methyltransferase</fullName>
        <ecNumber evidence="8">2.1.1.-</ecNumber>
    </recommendedName>
    <alternativeName>
        <fullName evidence="8">2'-O-ribose RNA methyltransferase SPB1 homolog</fullName>
    </alternativeName>
</protein>
<keyword evidence="7 8" id="KW-0539">Nucleus</keyword>
<dbReference type="HAMAP" id="MF_01547">
    <property type="entry name" value="RNA_methyltr_E"/>
    <property type="match status" value="1"/>
</dbReference>
<evidence type="ECO:0000256" key="5">
    <source>
        <dbReference type="ARBA" id="ARBA00022679"/>
    </source>
</evidence>
<evidence type="ECO:0000256" key="3">
    <source>
        <dbReference type="ARBA" id="ARBA00022552"/>
    </source>
</evidence>